<dbReference type="Pfam" id="PF00676">
    <property type="entry name" value="E1_dh"/>
    <property type="match status" value="1"/>
</dbReference>
<dbReference type="EC" id="1.2.4.2" evidence="2"/>
<dbReference type="GO" id="GO:0006099">
    <property type="term" value="P:tricarboxylic acid cycle"/>
    <property type="evidence" value="ECO:0007669"/>
    <property type="project" value="TreeGrafter"/>
</dbReference>
<keyword evidence="4" id="KW-0786">Thiamine pyrophosphate</keyword>
<comment type="caution">
    <text evidence="6">The sequence shown here is derived from an EMBL/GenBank/DDBJ whole genome shotgun (WGS) entry which is preliminary data.</text>
</comment>
<dbReference type="GO" id="GO:0005829">
    <property type="term" value="C:cytosol"/>
    <property type="evidence" value="ECO:0007669"/>
    <property type="project" value="TreeGrafter"/>
</dbReference>
<dbReference type="PANTHER" id="PTHR23152">
    <property type="entry name" value="2-OXOGLUTARATE DEHYDROGENASE"/>
    <property type="match status" value="1"/>
</dbReference>
<reference evidence="6" key="1">
    <citation type="submission" date="2020-07" db="EMBL/GenBank/DDBJ databases">
        <title>Huge and variable diversity of episymbiotic CPR bacteria and DPANN archaea in groundwater ecosystems.</title>
        <authorList>
            <person name="He C.Y."/>
            <person name="Keren R."/>
            <person name="Whittaker M."/>
            <person name="Farag I.F."/>
            <person name="Doudna J."/>
            <person name="Cate J.H.D."/>
            <person name="Banfield J.F."/>
        </authorList>
    </citation>
    <scope>NUCLEOTIDE SEQUENCE</scope>
    <source>
        <strain evidence="6">NC_groundwater_928_Pr1_S-0.2um_72_17</strain>
    </source>
</reference>
<dbReference type="GO" id="GO:0004591">
    <property type="term" value="F:oxoglutarate dehydrogenase (succinyl-transferring) activity"/>
    <property type="evidence" value="ECO:0007669"/>
    <property type="project" value="UniProtKB-EC"/>
</dbReference>
<evidence type="ECO:0000256" key="3">
    <source>
        <dbReference type="ARBA" id="ARBA00023002"/>
    </source>
</evidence>
<dbReference type="Pfam" id="PF04542">
    <property type="entry name" value="Sigma70_r2"/>
    <property type="match status" value="1"/>
</dbReference>
<feature type="domain" description="Transketolase-like pyrimidine-binding" evidence="5">
    <location>
        <begin position="307"/>
        <end position="507"/>
    </location>
</feature>
<organism evidence="6 7">
    <name type="scientific">Eiseniibacteriota bacterium</name>
    <dbReference type="NCBI Taxonomy" id="2212470"/>
    <lineage>
        <taxon>Bacteria</taxon>
        <taxon>Candidatus Eiseniibacteriota</taxon>
    </lineage>
</organism>
<dbReference type="InterPro" id="IPR011603">
    <property type="entry name" value="2oxoglutarate_DH_E1"/>
</dbReference>
<dbReference type="InterPro" id="IPR001017">
    <property type="entry name" value="DH_E1"/>
</dbReference>
<dbReference type="InterPro" id="IPR014284">
    <property type="entry name" value="RNA_pol_sigma-70_dom"/>
</dbReference>
<sequence length="669" mass="74339">DELVSTYQDRLLRLATAFAGPEAAADLVQETLLAAVRSFPRFRGDSQLSTWLISILRNQFSLVLRNRKKWTLAPLPDQGDRLAAPLPSTVDDEVRELLDRVKELPEDLRTTLVLFHVDGLKYADIARVMDAPVFHVNGDDPEAAVQAVTLAMDYRAEFHRDVFVDLICYRKHGHNELDDPTFTQPVMYRAIAKHAPASRSYAARLVAGGVIDDAGVRAIEGEIAAELQSAHQRARAGVPDAGPPPLRGAWAGFEWAGEDWSAGTAVSRERLERIVKAVARVPEGFHPHRKIERLLRDRAAMFEADRIDWGLGETLAFGSLLIEGRHVRLSGQDSGRGTFTHRHAVLHDAEDDTRYVPLQHLDGAVEAGGPAPGRCVVFDTPLNESASLGFEYGYSTGDPQTLALWEAQYGDFANVAQVYIDQFIASAEAKWRRMSGLVLLLPHGYEGQGPEHSSARLERFMDLCANGNIQVCNLTTPAQYFHALRRQLHRKFRKPLVLMSPKSLLRHRLAVSPVADFTSGGFRTVIDDAHAADPRAARRVLLTSGKFYFALHQAREARGVAATALVRLEQLYPFPRVELAEVLERYPHARDIRWVQEEPANMGAWRGIRHRIEGVLPEGASLSLVARKASPTPATGFFAKHVAQERMLIDRALAEVGSLPISRERRGSL</sequence>
<dbReference type="AlphaFoldDB" id="A0A9D6QIN3"/>
<keyword evidence="3" id="KW-0560">Oxidoreductase</keyword>
<accession>A0A9D6QIN3</accession>
<dbReference type="Gene3D" id="3.40.50.11610">
    <property type="entry name" value="Multifunctional 2-oxoglutarate metabolism enzyme, C-terminal domain"/>
    <property type="match status" value="1"/>
</dbReference>
<gene>
    <name evidence="6" type="ORF">HY076_04885</name>
</gene>
<dbReference type="Gene3D" id="1.10.1740.10">
    <property type="match status" value="1"/>
</dbReference>
<evidence type="ECO:0000256" key="2">
    <source>
        <dbReference type="ARBA" id="ARBA00012280"/>
    </source>
</evidence>
<dbReference type="EMBL" id="JACQAY010000152">
    <property type="protein sequence ID" value="MBI3539587.1"/>
    <property type="molecule type" value="Genomic_DNA"/>
</dbReference>
<feature type="non-terminal residue" evidence="6">
    <location>
        <position position="1"/>
    </location>
</feature>
<evidence type="ECO:0000313" key="6">
    <source>
        <dbReference type="EMBL" id="MBI3539587.1"/>
    </source>
</evidence>
<dbReference type="GO" id="GO:0045252">
    <property type="term" value="C:oxoglutarate dehydrogenase complex"/>
    <property type="evidence" value="ECO:0007669"/>
    <property type="project" value="TreeGrafter"/>
</dbReference>
<dbReference type="Gene3D" id="3.40.50.12470">
    <property type="match status" value="1"/>
</dbReference>
<dbReference type="PANTHER" id="PTHR23152:SF4">
    <property type="entry name" value="2-OXOADIPATE DEHYDROGENASE COMPLEX COMPONENT E1"/>
    <property type="match status" value="1"/>
</dbReference>
<dbReference type="GO" id="GO:0003677">
    <property type="term" value="F:DNA binding"/>
    <property type="evidence" value="ECO:0007669"/>
    <property type="project" value="InterPro"/>
</dbReference>
<evidence type="ECO:0000256" key="4">
    <source>
        <dbReference type="ARBA" id="ARBA00023052"/>
    </source>
</evidence>
<dbReference type="GO" id="GO:0030976">
    <property type="term" value="F:thiamine pyrophosphate binding"/>
    <property type="evidence" value="ECO:0007669"/>
    <property type="project" value="InterPro"/>
</dbReference>
<dbReference type="InterPro" id="IPR013325">
    <property type="entry name" value="RNA_pol_sigma_r2"/>
</dbReference>
<dbReference type="Pfam" id="PF02779">
    <property type="entry name" value="Transket_pyr"/>
    <property type="match status" value="1"/>
</dbReference>
<dbReference type="Proteomes" id="UP000807850">
    <property type="component" value="Unassembled WGS sequence"/>
</dbReference>
<evidence type="ECO:0000313" key="7">
    <source>
        <dbReference type="Proteomes" id="UP000807850"/>
    </source>
</evidence>
<proteinExistence type="predicted"/>
<dbReference type="InterPro" id="IPR029061">
    <property type="entry name" value="THDP-binding"/>
</dbReference>
<protein>
    <recommendedName>
        <fullName evidence="2">oxoglutarate dehydrogenase (succinyl-transferring)</fullName>
        <ecNumber evidence="2">1.2.4.2</ecNumber>
    </recommendedName>
</protein>
<dbReference type="SUPFAM" id="SSF88946">
    <property type="entry name" value="Sigma2 domain of RNA polymerase sigma factors"/>
    <property type="match status" value="1"/>
</dbReference>
<comment type="cofactor">
    <cofactor evidence="1">
        <name>thiamine diphosphate</name>
        <dbReference type="ChEBI" id="CHEBI:58937"/>
    </cofactor>
</comment>
<evidence type="ECO:0000259" key="5">
    <source>
        <dbReference type="SMART" id="SM00861"/>
    </source>
</evidence>
<dbReference type="Gene3D" id="3.40.50.970">
    <property type="match status" value="1"/>
</dbReference>
<name>A0A9D6QIN3_UNCEI</name>
<dbReference type="InterPro" id="IPR031717">
    <property type="entry name" value="ODO-1/KGD_C"/>
</dbReference>
<dbReference type="NCBIfam" id="TIGR02937">
    <property type="entry name" value="sigma70-ECF"/>
    <property type="match status" value="1"/>
</dbReference>
<dbReference type="InterPro" id="IPR007627">
    <property type="entry name" value="RNA_pol_sigma70_r2"/>
</dbReference>
<dbReference type="SMART" id="SM00861">
    <property type="entry name" value="Transket_pyr"/>
    <property type="match status" value="1"/>
</dbReference>
<evidence type="ECO:0000256" key="1">
    <source>
        <dbReference type="ARBA" id="ARBA00001964"/>
    </source>
</evidence>
<dbReference type="InterPro" id="IPR005475">
    <property type="entry name" value="Transketolase-like_Pyr-bd"/>
</dbReference>
<dbReference type="Pfam" id="PF16870">
    <property type="entry name" value="OxoGdeHyase_C"/>
    <property type="match status" value="1"/>
</dbReference>
<dbReference type="SUPFAM" id="SSF52518">
    <property type="entry name" value="Thiamin diphosphate-binding fold (THDP-binding)"/>
    <property type="match status" value="2"/>
</dbReference>
<dbReference type="GO" id="GO:0006352">
    <property type="term" value="P:DNA-templated transcription initiation"/>
    <property type="evidence" value="ECO:0007669"/>
    <property type="project" value="InterPro"/>
</dbReference>
<dbReference type="GO" id="GO:0016987">
    <property type="term" value="F:sigma factor activity"/>
    <property type="evidence" value="ECO:0007669"/>
    <property type="project" value="InterPro"/>
</dbReference>
<dbReference type="InterPro" id="IPR042179">
    <property type="entry name" value="KGD_C_sf"/>
</dbReference>